<name>A0A7W6A7I5_9SPHN</name>
<dbReference type="Pfam" id="PF06821">
    <property type="entry name" value="Ser_hydrolase"/>
    <property type="match status" value="1"/>
</dbReference>
<keyword evidence="1" id="KW-0378">Hydrolase</keyword>
<dbReference type="InterPro" id="IPR010662">
    <property type="entry name" value="RBBP9/YdeN"/>
</dbReference>
<dbReference type="EMBL" id="JACIDH010000002">
    <property type="protein sequence ID" value="MBB3878586.1"/>
    <property type="molecule type" value="Genomic_DNA"/>
</dbReference>
<comment type="caution">
    <text evidence="1">The sequence shown here is derived from an EMBL/GenBank/DDBJ whole genome shotgun (WGS) entry which is preliminary data.</text>
</comment>
<evidence type="ECO:0000313" key="1">
    <source>
        <dbReference type="EMBL" id="MBB3878586.1"/>
    </source>
</evidence>
<evidence type="ECO:0000313" key="2">
    <source>
        <dbReference type="Proteomes" id="UP000538670"/>
    </source>
</evidence>
<organism evidence="1 2">
    <name type="scientific">Sphingomonas pseudosanguinis</name>
    <dbReference type="NCBI Taxonomy" id="413712"/>
    <lineage>
        <taxon>Bacteria</taxon>
        <taxon>Pseudomonadati</taxon>
        <taxon>Pseudomonadota</taxon>
        <taxon>Alphaproteobacteria</taxon>
        <taxon>Sphingomonadales</taxon>
        <taxon>Sphingomonadaceae</taxon>
        <taxon>Sphingomonas</taxon>
    </lineage>
</organism>
<dbReference type="Gene3D" id="3.40.50.1820">
    <property type="entry name" value="alpha/beta hydrolase"/>
    <property type="match status" value="1"/>
</dbReference>
<reference evidence="1 2" key="1">
    <citation type="submission" date="2020-08" db="EMBL/GenBank/DDBJ databases">
        <title>Genomic Encyclopedia of Type Strains, Phase IV (KMG-IV): sequencing the most valuable type-strain genomes for metagenomic binning, comparative biology and taxonomic classification.</title>
        <authorList>
            <person name="Goeker M."/>
        </authorList>
    </citation>
    <scope>NUCLEOTIDE SEQUENCE [LARGE SCALE GENOMIC DNA]</scope>
    <source>
        <strain evidence="1 2">DSM 19512</strain>
    </source>
</reference>
<proteinExistence type="predicted"/>
<dbReference type="GO" id="GO:0016787">
    <property type="term" value="F:hydrolase activity"/>
    <property type="evidence" value="ECO:0007669"/>
    <property type="project" value="UniProtKB-KW"/>
</dbReference>
<dbReference type="RefSeq" id="WP_183950775.1">
    <property type="nucleotide sequence ID" value="NZ_JACIDH010000002.1"/>
</dbReference>
<dbReference type="AlphaFoldDB" id="A0A7W6A7I5"/>
<keyword evidence="2" id="KW-1185">Reference proteome</keyword>
<protein>
    <submittedName>
        <fullName evidence="1">Putative alpha/beta hydrolase family esterase</fullName>
    </submittedName>
</protein>
<dbReference type="Proteomes" id="UP000538670">
    <property type="component" value="Unassembled WGS sequence"/>
</dbReference>
<dbReference type="InterPro" id="IPR029058">
    <property type="entry name" value="AB_hydrolase_fold"/>
</dbReference>
<sequence length="193" mass="20986">MPAELRLNDPFSIITLPMAGHDGPFPWETRFAWPRSGDLQLAFDDQSRDARNVWASRLDQAVAQADRAVLLVAENAACLAAIWWARLSPAQYVDKVAGALLFDPPSVDLLDRSGKTLFASPDAALPFPSLIVDRADRGGALARSCGGHLLNAPATPPIATGMWRQAHRLIERLSAGVVEQDLRLLRTLGLSDQ</sequence>
<gene>
    <name evidence="1" type="ORF">GGR48_000999</name>
</gene>
<accession>A0A7W6A7I5</accession>